<organism evidence="4 5">
    <name type="scientific">Anaerosphaera multitolerans</name>
    <dbReference type="NCBI Taxonomy" id="2487351"/>
    <lineage>
        <taxon>Bacteria</taxon>
        <taxon>Bacillati</taxon>
        <taxon>Bacillota</taxon>
        <taxon>Tissierellia</taxon>
        <taxon>Tissierellales</taxon>
        <taxon>Peptoniphilaceae</taxon>
        <taxon>Anaerosphaera</taxon>
    </lineage>
</organism>
<gene>
    <name evidence="4" type="ORF">EF514_07570</name>
</gene>
<feature type="transmembrane region" description="Helical" evidence="1">
    <location>
        <begin position="275"/>
        <end position="291"/>
    </location>
</feature>
<feature type="domain" description="CNA-B" evidence="3">
    <location>
        <begin position="175"/>
        <end position="253"/>
    </location>
</feature>
<evidence type="ECO:0000256" key="1">
    <source>
        <dbReference type="SAM" id="Phobius"/>
    </source>
</evidence>
<comment type="caution">
    <text evidence="4">The sequence shown here is derived from an EMBL/GenBank/DDBJ whole genome shotgun (WGS) entry which is preliminary data.</text>
</comment>
<feature type="signal peptide" evidence="2">
    <location>
        <begin position="1"/>
        <end position="27"/>
    </location>
</feature>
<dbReference type="EMBL" id="RLIH01000010">
    <property type="protein sequence ID" value="RVU54443.1"/>
    <property type="molecule type" value="Genomic_DNA"/>
</dbReference>
<keyword evidence="1" id="KW-0472">Membrane</keyword>
<dbReference type="Proteomes" id="UP000288812">
    <property type="component" value="Unassembled WGS sequence"/>
</dbReference>
<evidence type="ECO:0000256" key="2">
    <source>
        <dbReference type="SAM" id="SignalP"/>
    </source>
</evidence>
<name>A0A437S5Y2_9FIRM</name>
<dbReference type="AlphaFoldDB" id="A0A437S5Y2"/>
<protein>
    <submittedName>
        <fullName evidence="4">Cna B-type domain-containing protein</fullName>
    </submittedName>
</protein>
<keyword evidence="1" id="KW-0812">Transmembrane</keyword>
<dbReference type="InterPro" id="IPR008454">
    <property type="entry name" value="Collagen-bd_Cna-like_B-typ_dom"/>
</dbReference>
<reference evidence="4 5" key="1">
    <citation type="submission" date="2018-11" db="EMBL/GenBank/DDBJ databases">
        <title>Genome sequencing and assembly of Anaerosphaera sp. nov., GS7-6-2.</title>
        <authorList>
            <person name="Rettenmaier R."/>
            <person name="Liebl W."/>
            <person name="Zverlov V."/>
        </authorList>
    </citation>
    <scope>NUCLEOTIDE SEQUENCE [LARGE SCALE GENOMIC DNA]</scope>
    <source>
        <strain evidence="4 5">GS7-6-2</strain>
    </source>
</reference>
<evidence type="ECO:0000313" key="4">
    <source>
        <dbReference type="EMBL" id="RVU54443.1"/>
    </source>
</evidence>
<dbReference type="SUPFAM" id="SSF49478">
    <property type="entry name" value="Cna protein B-type domain"/>
    <property type="match status" value="1"/>
</dbReference>
<feature type="chain" id="PRO_5039148941" evidence="2">
    <location>
        <begin position="28"/>
        <end position="306"/>
    </location>
</feature>
<dbReference type="RefSeq" id="WP_127724825.1">
    <property type="nucleotide sequence ID" value="NZ_RLIH01000010.1"/>
</dbReference>
<proteinExistence type="predicted"/>
<dbReference type="OrthoDB" id="1747537at2"/>
<dbReference type="Gene3D" id="2.60.40.1140">
    <property type="entry name" value="Collagen-binding surface protein Cna, B-type domain"/>
    <property type="match status" value="1"/>
</dbReference>
<dbReference type="Pfam" id="PF05738">
    <property type="entry name" value="Cna_B"/>
    <property type="match status" value="1"/>
</dbReference>
<accession>A0A437S5Y2</accession>
<evidence type="ECO:0000313" key="5">
    <source>
        <dbReference type="Proteomes" id="UP000288812"/>
    </source>
</evidence>
<keyword evidence="2" id="KW-0732">Signal</keyword>
<keyword evidence="5" id="KW-1185">Reference proteome</keyword>
<keyword evidence="1" id="KW-1133">Transmembrane helix</keyword>
<dbReference type="CDD" id="cd00222">
    <property type="entry name" value="CollagenBindB"/>
    <property type="match status" value="1"/>
</dbReference>
<evidence type="ECO:0000259" key="3">
    <source>
        <dbReference type="Pfam" id="PF05738"/>
    </source>
</evidence>
<sequence length="306" mass="35748">MSKKIIVNIKRLLIFALSILLLSTALSVDVKAEGSKFSIDLKYVIENTEFKLYKVAKKNLDNKYKKIDVFKEYPVNIEDYENVDKRSLAMTLSSYIKRDSIEALRVEKTDGNLRVNFKNLEEGLYLIVGEDVIFKNYLYIPSAVFICLDENNKNTEITIDLKYKKTDIDEKTNLNVHKIWDDNDSESRPESIEVQLLKDGNVIDTVKLSKKNRWQMEWSNLSTKFNYEIVEKNVPKGYYVTVNRENTVVKVINKAEILVDKPKSPDKKIPQTGQLWWPLPFLFVSSIFFLIKGIRWDRNKNDGNKR</sequence>